<dbReference type="InterPro" id="IPR048537">
    <property type="entry name" value="RRN6_HB"/>
</dbReference>
<feature type="domain" description="RRN6 helical bundle" evidence="4">
    <location>
        <begin position="566"/>
        <end position="782"/>
    </location>
</feature>
<dbReference type="Pfam" id="PF10214">
    <property type="entry name" value="Rrn6_beta-prop"/>
    <property type="match status" value="1"/>
</dbReference>
<dbReference type="GO" id="GO:0070860">
    <property type="term" value="C:RNA polymerase I core factor complex"/>
    <property type="evidence" value="ECO:0007669"/>
    <property type="project" value="TreeGrafter"/>
</dbReference>
<evidence type="ECO:0000256" key="1">
    <source>
        <dbReference type="SAM" id="MobiDB-lite"/>
    </source>
</evidence>
<sequence length="1008" mass="112601">MDEHSTSALQYGHLGKAVYVPETQAWSFSRTLNQPSSILYTGATKMTVASPLTAPQSFLVENKNLLPRVHPELAACWSLVSNENFSHVITTSEICDSQVSSLLDLGCAVDLENDDSGSRVLPIAVFASGECGNTISFRRLEEDTLELRQQTTFMRVPSIGETDATEWSVGGVPIRQICFARTIEEKATWMAARCPDSTTIFRPLYHRDPAPRRICRDNDSVLSNDARNSRLDANPLVEISSLRTGGFPHADITFNPWYQRQFAIVDQQGNWSIWEVSGRHRRNKGNWAATCVNSGSLPWLDNGDSPDLDNQPRHDGWGVIEWAGDVNSIVVSDRRCPMLYRMEGDQIWSIPIELGLKRKSEWILDIKRSPSNASHVYVLTTTSIFRLEITEFSGEGDVGSLYPHLSWCHYRDPEDTTLRLSALLTNEDFYLFLYSRLNNFVLGFQCPNATEEEMNSTVRIPDPFILDIPSTVDVSPESQDSTNSTQFSTLIFKQIAHSPASVGKSYYDSSARLSKLFLLDSRLAVCESVYTEPTISGDTEEQPLGRDALRAKRRQQSARKTRAFRYRNDFVVDDWDESMRSMGATAIPSMGISTVSPHAIPKWTTDYTAVYAVATGRLILGSNEGEFSQDSEELLKNINSLADQIADTALSDQAANTLYVQKLILAKYVLKLTHFRLEVFGSSFLLDDIEKSAQAIEGVILLCKQRESNPQIEHRLSILPILPLMQLTVANESEGKPNLVYIYDRLVSTWLSNLPHNIPGRTRITKERIIRKLAADLVLARINITRKPPDGKHDDYLDNQDDAKLSNPETSFGSHGIVTPRRSSVPVSERDGGGSTSRSDLGATNNGVSDSQPTKRVPVYSTLSSLTTFKNQPSMSWNVESMLSHWVPGMDPAAYDWQRTVFSVEEDESQRMSRSVTPKRKQRKKTPQRTTMTSPAPPPISPAIPGIYGQSSQPTSDGLYRGIPQSSQVTTVDEDLPMTQVERGLFGGREANKKSVMKTRKKKRAAGF</sequence>
<dbReference type="PANTHER" id="PTHR28221:SF2">
    <property type="entry name" value="RNA POLYMERASE I-SPECIFIC TRANSCRIPTION INITIATION FACTOR RRN6"/>
    <property type="match status" value="1"/>
</dbReference>
<accession>A0A7R7VN68</accession>
<feature type="compositionally biased region" description="Polar residues" evidence="1">
    <location>
        <begin position="836"/>
        <end position="854"/>
    </location>
</feature>
<organism evidence="5 6">
    <name type="scientific">Aspergillus chevalieri</name>
    <name type="common">Eurotium chevalieri</name>
    <dbReference type="NCBI Taxonomy" id="182096"/>
    <lineage>
        <taxon>Eukaryota</taxon>
        <taxon>Fungi</taxon>
        <taxon>Dikarya</taxon>
        <taxon>Ascomycota</taxon>
        <taxon>Pezizomycotina</taxon>
        <taxon>Eurotiomycetes</taxon>
        <taxon>Eurotiomycetidae</taxon>
        <taxon>Eurotiales</taxon>
        <taxon>Aspergillaceae</taxon>
        <taxon>Aspergillus</taxon>
        <taxon>Aspergillus subgen. Aspergillus</taxon>
    </lineage>
</organism>
<feature type="domain" description="RRN6 K-rich C-terminal" evidence="3">
    <location>
        <begin position="880"/>
        <end position="1008"/>
    </location>
</feature>
<dbReference type="Pfam" id="PF20639">
    <property type="entry name" value="Rrn6_K-rich"/>
    <property type="match status" value="1"/>
</dbReference>
<keyword evidence="6" id="KW-1185">Reference proteome</keyword>
<dbReference type="Proteomes" id="UP000637239">
    <property type="component" value="Chromosome 3"/>
</dbReference>
<dbReference type="KEGG" id="ache:ACHE_30995A"/>
<feature type="region of interest" description="Disordered" evidence="1">
    <location>
        <begin position="905"/>
        <end position="1008"/>
    </location>
</feature>
<feature type="region of interest" description="Disordered" evidence="1">
    <location>
        <begin position="789"/>
        <end position="856"/>
    </location>
</feature>
<evidence type="ECO:0000259" key="2">
    <source>
        <dbReference type="Pfam" id="PF10214"/>
    </source>
</evidence>
<evidence type="ECO:0008006" key="7">
    <source>
        <dbReference type="Google" id="ProtNLM"/>
    </source>
</evidence>
<dbReference type="AlphaFoldDB" id="A0A7R7VN68"/>
<dbReference type="GO" id="GO:0042790">
    <property type="term" value="P:nucleolar large rRNA transcription by RNA polymerase I"/>
    <property type="evidence" value="ECO:0007669"/>
    <property type="project" value="TreeGrafter"/>
</dbReference>
<dbReference type="InterPro" id="IPR048535">
    <property type="entry name" value="RRN6_beta-prop"/>
</dbReference>
<reference evidence="5" key="1">
    <citation type="submission" date="2021-01" db="EMBL/GenBank/DDBJ databases">
        <authorList>
            <consortium name="Aspergillus chevalieri M1 genome sequencing consortium"/>
            <person name="Kazuki M."/>
            <person name="Futagami T."/>
        </authorList>
    </citation>
    <scope>NUCLEOTIDE SEQUENCE</scope>
    <source>
        <strain evidence="5">M1</strain>
    </source>
</reference>
<dbReference type="PANTHER" id="PTHR28221">
    <property type="entry name" value="RNA POLYMERASE I-SPECIFIC TRANSCRIPTION INITIATION FACTOR RRN6"/>
    <property type="match status" value="1"/>
</dbReference>
<gene>
    <name evidence="5" type="ORF">ACHE_30995A</name>
</gene>
<protein>
    <recommendedName>
        <fullName evidence="7">RNA polymerase I-specific transcription initiation factor RRN6-like protein</fullName>
    </recommendedName>
</protein>
<dbReference type="InterPro" id="IPR048536">
    <property type="entry name" value="Rrn6_K-rich"/>
</dbReference>
<evidence type="ECO:0000259" key="4">
    <source>
        <dbReference type="Pfam" id="PF20640"/>
    </source>
</evidence>
<dbReference type="GeneID" id="66981367"/>
<proteinExistence type="predicted"/>
<dbReference type="InterPro" id="IPR019350">
    <property type="entry name" value="RNA_pol_I-sp_TIF_RRN6-like"/>
</dbReference>
<dbReference type="RefSeq" id="XP_043135530.1">
    <property type="nucleotide sequence ID" value="XM_043277674.1"/>
</dbReference>
<evidence type="ECO:0000313" key="6">
    <source>
        <dbReference type="Proteomes" id="UP000637239"/>
    </source>
</evidence>
<evidence type="ECO:0000259" key="3">
    <source>
        <dbReference type="Pfam" id="PF20639"/>
    </source>
</evidence>
<dbReference type="Pfam" id="PF20640">
    <property type="entry name" value="Rrn6_HB"/>
    <property type="match status" value="1"/>
</dbReference>
<feature type="compositionally biased region" description="Basic residues" evidence="1">
    <location>
        <begin position="995"/>
        <end position="1008"/>
    </location>
</feature>
<reference evidence="5" key="2">
    <citation type="submission" date="2021-02" db="EMBL/GenBank/DDBJ databases">
        <title>Aspergillus chevalieri M1 genome sequence.</title>
        <authorList>
            <person name="Kadooka C."/>
            <person name="Mori K."/>
            <person name="Futagami T."/>
        </authorList>
    </citation>
    <scope>NUCLEOTIDE SEQUENCE</scope>
    <source>
        <strain evidence="5">M1</strain>
    </source>
</reference>
<dbReference type="GO" id="GO:0001163">
    <property type="term" value="F:RNA polymerase I transcription regulatory region sequence-specific DNA binding"/>
    <property type="evidence" value="ECO:0007669"/>
    <property type="project" value="TreeGrafter"/>
</dbReference>
<feature type="compositionally biased region" description="Basic and acidic residues" evidence="1">
    <location>
        <begin position="789"/>
        <end position="804"/>
    </location>
</feature>
<name>A0A7R7VN68_ASPCH</name>
<evidence type="ECO:0000313" key="5">
    <source>
        <dbReference type="EMBL" id="BCR87008.1"/>
    </source>
</evidence>
<feature type="domain" description="RRN6 beta-propeller" evidence="2">
    <location>
        <begin position="96"/>
        <end position="469"/>
    </location>
</feature>
<dbReference type="GO" id="GO:0001179">
    <property type="term" value="F:RNA polymerase I general transcription initiation factor binding"/>
    <property type="evidence" value="ECO:0007669"/>
    <property type="project" value="TreeGrafter"/>
</dbReference>
<feature type="compositionally biased region" description="Basic residues" evidence="1">
    <location>
        <begin position="917"/>
        <end position="927"/>
    </location>
</feature>
<dbReference type="EMBL" id="AP024418">
    <property type="protein sequence ID" value="BCR87008.1"/>
    <property type="molecule type" value="Genomic_DNA"/>
</dbReference>